<sequence length="332" mass="38785">MIPPSKRNIDTTERCANPNGCITNEKRCDLFVYVRWLLFSFAVRPIPFDKVLPPSMHGYSALINVVLEIFLHFSVIHIFVLFICTIYFNYDNGDLEFLISSGIQVLLYFWAIVIKVAFRHIYPELVDGILDFVNEEYVLHSAVELRDKERIPDEYTNEFFVAKELPFDLDCLPHLLNTADTMRTRSFREAFKYAIEPCVKHHIFILNALRKLESLYNKIWLLKTIEVTFAMCMCAFHLVKSSNDTQFLQVLCLGQYTVLGLLEIFMICYAGEIIYVNSQRCDEALLRSSWYPHLREVRADFLLFLIHAQRSFELTAGKFNPLRLDKFRGVSS</sequence>
<name>A0A3G2LEL7_9MUSC</name>
<keyword evidence="4 10" id="KW-0812">Transmembrane</keyword>
<evidence type="ECO:0000313" key="11">
    <source>
        <dbReference type="EMBL" id="AYN70684.1"/>
    </source>
</evidence>
<organism evidence="11">
    <name type="scientific">Bactrocera minax</name>
    <name type="common">Chinese citrus fly</name>
    <dbReference type="NCBI Taxonomy" id="104690"/>
    <lineage>
        <taxon>Eukaryota</taxon>
        <taxon>Metazoa</taxon>
        <taxon>Ecdysozoa</taxon>
        <taxon>Arthropoda</taxon>
        <taxon>Hexapoda</taxon>
        <taxon>Insecta</taxon>
        <taxon>Pterygota</taxon>
        <taxon>Neoptera</taxon>
        <taxon>Endopterygota</taxon>
        <taxon>Diptera</taxon>
        <taxon>Brachycera</taxon>
        <taxon>Muscomorpha</taxon>
        <taxon>Tephritoidea</taxon>
        <taxon>Tephritidae</taxon>
        <taxon>Bactrocera</taxon>
        <taxon>Tetradacus</taxon>
    </lineage>
</organism>
<reference evidence="11" key="1">
    <citation type="submission" date="2018-09" db="EMBL/GenBank/DDBJ databases">
        <title>Identification and expression analysis of chemosensory genes in citrus fruit fly Bactrocera minax.</title>
        <authorList>
            <person name="Lu Y."/>
            <person name="Yu T."/>
            <person name="Cheng J."/>
        </authorList>
    </citation>
    <scope>NUCLEOTIDE SEQUENCE</scope>
    <source>
        <strain evidence="11">Bmi011218</strain>
    </source>
</reference>
<keyword evidence="6 10" id="KW-1133">Transmembrane helix</keyword>
<dbReference type="EMBL" id="MH937269">
    <property type="protein sequence ID" value="AYN70684.1"/>
    <property type="molecule type" value="mRNA"/>
</dbReference>
<dbReference type="PANTHER" id="PTHR21137:SF42">
    <property type="entry name" value="ODORANT RECEPTOR 83A"/>
    <property type="match status" value="1"/>
</dbReference>
<evidence type="ECO:0000256" key="4">
    <source>
        <dbReference type="ARBA" id="ARBA00022692"/>
    </source>
</evidence>
<keyword evidence="2" id="KW-1003">Cell membrane</keyword>
<proteinExistence type="evidence at transcript level"/>
<protein>
    <submittedName>
        <fullName evidence="11">Odorant receptor 83a2</fullName>
    </submittedName>
</protein>
<keyword evidence="3" id="KW-0716">Sensory transduction</keyword>
<keyword evidence="7 10" id="KW-0472">Membrane</keyword>
<keyword evidence="9" id="KW-0807">Transducer</keyword>
<feature type="transmembrane region" description="Helical" evidence="10">
    <location>
        <begin position="65"/>
        <end position="90"/>
    </location>
</feature>
<evidence type="ECO:0000256" key="2">
    <source>
        <dbReference type="ARBA" id="ARBA00022475"/>
    </source>
</evidence>
<dbReference type="GO" id="GO:0005886">
    <property type="term" value="C:plasma membrane"/>
    <property type="evidence" value="ECO:0007669"/>
    <property type="project" value="UniProtKB-SubCell"/>
</dbReference>
<dbReference type="AlphaFoldDB" id="A0A3G2LEL7"/>
<evidence type="ECO:0000256" key="3">
    <source>
        <dbReference type="ARBA" id="ARBA00022606"/>
    </source>
</evidence>
<evidence type="ECO:0000256" key="6">
    <source>
        <dbReference type="ARBA" id="ARBA00022989"/>
    </source>
</evidence>
<evidence type="ECO:0000256" key="5">
    <source>
        <dbReference type="ARBA" id="ARBA00022725"/>
    </source>
</evidence>
<dbReference type="GO" id="GO:0007165">
    <property type="term" value="P:signal transduction"/>
    <property type="evidence" value="ECO:0007669"/>
    <property type="project" value="UniProtKB-KW"/>
</dbReference>
<dbReference type="InterPro" id="IPR004117">
    <property type="entry name" value="7tm6_olfct_rcpt"/>
</dbReference>
<comment type="subcellular location">
    <subcellularLocation>
        <location evidence="1">Cell membrane</location>
        <topology evidence="1">Multi-pass membrane protein</topology>
    </subcellularLocation>
</comment>
<evidence type="ECO:0000256" key="7">
    <source>
        <dbReference type="ARBA" id="ARBA00023136"/>
    </source>
</evidence>
<accession>A0A3G2LEL7</accession>
<evidence type="ECO:0000256" key="10">
    <source>
        <dbReference type="SAM" id="Phobius"/>
    </source>
</evidence>
<keyword evidence="5" id="KW-0552">Olfaction</keyword>
<dbReference type="PANTHER" id="PTHR21137">
    <property type="entry name" value="ODORANT RECEPTOR"/>
    <property type="match status" value="1"/>
</dbReference>
<evidence type="ECO:0000256" key="1">
    <source>
        <dbReference type="ARBA" id="ARBA00004651"/>
    </source>
</evidence>
<dbReference type="Pfam" id="PF02949">
    <property type="entry name" value="7tm_6"/>
    <property type="match status" value="1"/>
</dbReference>
<gene>
    <name evidence="11" type="primary">OR83a2</name>
</gene>
<evidence type="ECO:0000256" key="9">
    <source>
        <dbReference type="ARBA" id="ARBA00023224"/>
    </source>
</evidence>
<feature type="transmembrane region" description="Helical" evidence="10">
    <location>
        <begin position="96"/>
        <end position="118"/>
    </location>
</feature>
<dbReference type="GO" id="GO:0004984">
    <property type="term" value="F:olfactory receptor activity"/>
    <property type="evidence" value="ECO:0007669"/>
    <property type="project" value="InterPro"/>
</dbReference>
<evidence type="ECO:0000256" key="8">
    <source>
        <dbReference type="ARBA" id="ARBA00023170"/>
    </source>
</evidence>
<dbReference type="GO" id="GO:0005549">
    <property type="term" value="F:odorant binding"/>
    <property type="evidence" value="ECO:0007669"/>
    <property type="project" value="InterPro"/>
</dbReference>
<keyword evidence="8 11" id="KW-0675">Receptor</keyword>